<gene>
    <name evidence="1" type="ORF">RR42_m0864</name>
</gene>
<dbReference type="GO" id="GO:0032259">
    <property type="term" value="P:methylation"/>
    <property type="evidence" value="ECO:0007669"/>
    <property type="project" value="UniProtKB-KW"/>
</dbReference>
<dbReference type="KEGG" id="cbw:RR42_m0864"/>
<dbReference type="EMBL" id="CP010536">
    <property type="protein sequence ID" value="AJG18276.1"/>
    <property type="molecule type" value="Genomic_DNA"/>
</dbReference>
<dbReference type="SUPFAM" id="SSF53335">
    <property type="entry name" value="S-adenosyl-L-methionine-dependent methyltransferases"/>
    <property type="match status" value="1"/>
</dbReference>
<dbReference type="GO" id="GO:0008168">
    <property type="term" value="F:methyltransferase activity"/>
    <property type="evidence" value="ECO:0007669"/>
    <property type="project" value="UniProtKB-KW"/>
</dbReference>
<sequence>MSPDAYLEMAQTEAAHWWFRGRRDIVADMIKRLRLPADASILEVGAGTGGNLAMLSRFGKVSAVEMDATARQIAEQKTAGQFDIRGGRWPDDVPFSAPGFDLICFLDCLEHIAEDTASLVSARRILKPGGAVLITVPAYQWLWSRHDEFLHHQRRYSRQALRATVSAAGLELERISHFNALLCPFAIAARLKDRLSGSLASTGSAVPAAPLNALLHRIFSAERHWLSMSPLPFGISLLAVARLP</sequence>
<name>A0A0C4YCA9_9BURK</name>
<keyword evidence="1" id="KW-0808">Transferase</keyword>
<dbReference type="Gene3D" id="3.40.50.150">
    <property type="entry name" value="Vaccinia Virus protein VP39"/>
    <property type="match status" value="1"/>
</dbReference>
<dbReference type="OrthoDB" id="9790457at2"/>
<accession>A0A0C4YCA9</accession>
<dbReference type="InterPro" id="IPR029063">
    <property type="entry name" value="SAM-dependent_MTases_sf"/>
</dbReference>
<dbReference type="PANTHER" id="PTHR43861">
    <property type="entry name" value="TRANS-ACONITATE 2-METHYLTRANSFERASE-RELATED"/>
    <property type="match status" value="1"/>
</dbReference>
<dbReference type="AlphaFoldDB" id="A0A0C4YCA9"/>
<keyword evidence="1" id="KW-0489">Methyltransferase</keyword>
<evidence type="ECO:0000313" key="2">
    <source>
        <dbReference type="Proteomes" id="UP000031843"/>
    </source>
</evidence>
<dbReference type="STRING" id="68895.RR42_m0864"/>
<protein>
    <submittedName>
        <fullName evidence="1">SAM-dependent methyltransferase</fullName>
    </submittedName>
</protein>
<dbReference type="Proteomes" id="UP000031843">
    <property type="component" value="Chromosome main"/>
</dbReference>
<proteinExistence type="predicted"/>
<keyword evidence="2" id="KW-1185">Reference proteome</keyword>
<evidence type="ECO:0000313" key="1">
    <source>
        <dbReference type="EMBL" id="AJG18276.1"/>
    </source>
</evidence>
<organism evidence="1 2">
    <name type="scientific">Cupriavidus basilensis</name>
    <dbReference type="NCBI Taxonomy" id="68895"/>
    <lineage>
        <taxon>Bacteria</taxon>
        <taxon>Pseudomonadati</taxon>
        <taxon>Pseudomonadota</taxon>
        <taxon>Betaproteobacteria</taxon>
        <taxon>Burkholderiales</taxon>
        <taxon>Burkholderiaceae</taxon>
        <taxon>Cupriavidus</taxon>
    </lineage>
</organism>
<dbReference type="RefSeq" id="WP_043344396.1">
    <property type="nucleotide sequence ID" value="NZ_CP010536.1"/>
</dbReference>
<reference evidence="1 2" key="1">
    <citation type="journal article" date="2015" name="Genome Announc.">
        <title>Complete Genome Sequence of Cupriavidus basilensis 4G11, Isolated from the Oak Ridge Field Research Center Site.</title>
        <authorList>
            <person name="Ray J."/>
            <person name="Waters R.J."/>
            <person name="Skerker J.M."/>
            <person name="Kuehl J.V."/>
            <person name="Price M.N."/>
            <person name="Huang J."/>
            <person name="Chakraborty R."/>
            <person name="Arkin A.P."/>
            <person name="Deutschbauer A."/>
        </authorList>
    </citation>
    <scope>NUCLEOTIDE SEQUENCE [LARGE SCALE GENOMIC DNA]</scope>
    <source>
        <strain evidence="1">4G11</strain>
    </source>
</reference>
<dbReference type="Pfam" id="PF13489">
    <property type="entry name" value="Methyltransf_23"/>
    <property type="match status" value="1"/>
</dbReference>
<dbReference type="CDD" id="cd02440">
    <property type="entry name" value="AdoMet_MTases"/>
    <property type="match status" value="1"/>
</dbReference>